<name>A0A7X9SBZ7_9BACE</name>
<sequence length="266" mass="31768">MKVLLIPVTYNSYADLHSYLRDVNVATANTDKVEVRVSIVDNSVQLEVQTFDEYKFIDVEMHHFNNLGYLRGAGAIINSEENIEQYDYVIISNVDLSIPEDFFVKFSNLNFQEEKVGWLANRIWTKAEKRDKNPKILRRYSKKKLQMIRLLYKYPILDWLYTNTMYRRKSGYKECFEQNIYAGHGSFIILTKEFFKNSSKIEYPVFLFGEEIFLAEICQRKNLKVRYIPDLVIYDNEHTSTGKMKRKFYYKCNLEAINYLLHTFYE</sequence>
<dbReference type="SUPFAM" id="SSF53448">
    <property type="entry name" value="Nucleotide-diphospho-sugar transferases"/>
    <property type="match status" value="1"/>
</dbReference>
<organism evidence="1 2">
    <name type="scientific">Bacteroides eggerthii</name>
    <dbReference type="NCBI Taxonomy" id="28111"/>
    <lineage>
        <taxon>Bacteria</taxon>
        <taxon>Pseudomonadati</taxon>
        <taxon>Bacteroidota</taxon>
        <taxon>Bacteroidia</taxon>
        <taxon>Bacteroidales</taxon>
        <taxon>Bacteroidaceae</taxon>
        <taxon>Bacteroides</taxon>
    </lineage>
</organism>
<protein>
    <recommendedName>
        <fullName evidence="3">Glycosyltransferase family 2 protein</fullName>
    </recommendedName>
</protein>
<comment type="caution">
    <text evidence="1">The sequence shown here is derived from an EMBL/GenBank/DDBJ whole genome shotgun (WGS) entry which is preliminary data.</text>
</comment>
<evidence type="ECO:0000313" key="2">
    <source>
        <dbReference type="Proteomes" id="UP000520291"/>
    </source>
</evidence>
<dbReference type="AlphaFoldDB" id="A0A7X9SBZ7"/>
<dbReference type="InterPro" id="IPR029044">
    <property type="entry name" value="Nucleotide-diphossugar_trans"/>
</dbReference>
<evidence type="ECO:0008006" key="3">
    <source>
        <dbReference type="Google" id="ProtNLM"/>
    </source>
</evidence>
<proteinExistence type="predicted"/>
<gene>
    <name evidence="1" type="ORF">HF841_11035</name>
</gene>
<accession>A0A7X9SBZ7</accession>
<dbReference type="EMBL" id="JABAGL010000013">
    <property type="protein sequence ID" value="NME86545.1"/>
    <property type="molecule type" value="Genomic_DNA"/>
</dbReference>
<dbReference type="RefSeq" id="WP_168947769.1">
    <property type="nucleotide sequence ID" value="NZ_JABAGL010000013.1"/>
</dbReference>
<evidence type="ECO:0000313" key="1">
    <source>
        <dbReference type="EMBL" id="NME86545.1"/>
    </source>
</evidence>
<reference evidence="1 2" key="1">
    <citation type="submission" date="2020-04" db="EMBL/GenBank/DDBJ databases">
        <authorList>
            <person name="Hitch T.C.A."/>
            <person name="Wylensek D."/>
            <person name="Clavel T."/>
        </authorList>
    </citation>
    <scope>NUCLEOTIDE SEQUENCE [LARGE SCALE GENOMIC DNA]</scope>
    <source>
        <strain evidence="1 2">WCA3-601-WT-5E</strain>
    </source>
</reference>
<dbReference type="Proteomes" id="UP000520291">
    <property type="component" value="Unassembled WGS sequence"/>
</dbReference>
<dbReference type="Gene3D" id="3.90.550.10">
    <property type="entry name" value="Spore Coat Polysaccharide Biosynthesis Protein SpsA, Chain A"/>
    <property type="match status" value="1"/>
</dbReference>